<dbReference type="EMBL" id="CP080764">
    <property type="protein sequence ID" value="QYY41206.1"/>
    <property type="molecule type" value="Genomic_DNA"/>
</dbReference>
<dbReference type="EMBL" id="FNDE01000010">
    <property type="protein sequence ID" value="SDH06996.1"/>
    <property type="molecule type" value="Genomic_DNA"/>
</dbReference>
<dbReference type="Proteomes" id="UP000198956">
    <property type="component" value="Unassembled WGS sequence"/>
</dbReference>
<accession>A0A1G7ZEN2</accession>
<evidence type="ECO:0000313" key="2">
    <source>
        <dbReference type="EMBL" id="SDH06996.1"/>
    </source>
</evidence>
<name>A0A1G7ZEN2_ANETH</name>
<keyword evidence="4" id="KW-1185">Reference proteome</keyword>
<reference evidence="2 3" key="1">
    <citation type="submission" date="2016-10" db="EMBL/GenBank/DDBJ databases">
        <authorList>
            <person name="de Groot N.N."/>
        </authorList>
    </citation>
    <scope>NUCLEOTIDE SEQUENCE [LARGE SCALE GENOMIC DNA]</scope>
    <source>
        <strain evidence="2 3">L 420-91</strain>
    </source>
</reference>
<gene>
    <name evidence="1" type="ORF">K3F53_09565</name>
    <name evidence="2" type="ORF">SAMN04489735_101052</name>
</gene>
<dbReference type="AlphaFoldDB" id="A0A1G7ZEN2"/>
<sequence length="52" mass="5828">MKRKKGKQKKGEEIFSPQNLQLIGQVLATIGAVLQTIGYVQELEEENNKKNG</sequence>
<protein>
    <submittedName>
        <fullName evidence="2">Uncharacterized protein</fullName>
    </submittedName>
</protein>
<dbReference type="Proteomes" id="UP000826616">
    <property type="component" value="Chromosome"/>
</dbReference>
<proteinExistence type="predicted"/>
<evidence type="ECO:0000313" key="4">
    <source>
        <dbReference type="Proteomes" id="UP000826616"/>
    </source>
</evidence>
<dbReference type="RefSeq" id="WP_156424037.1">
    <property type="nucleotide sequence ID" value="NZ_CP080764.1"/>
</dbReference>
<reference evidence="1 4" key="2">
    <citation type="submission" date="2021-08" db="EMBL/GenBank/DDBJ databases">
        <title>Complete genome sequence of the strain Aneurinibacillus thermoaerophilus CCM 8960.</title>
        <authorList>
            <person name="Musilova J."/>
            <person name="Kourilova X."/>
            <person name="Pernicova I."/>
            <person name="Bezdicek M."/>
            <person name="Lengerova M."/>
            <person name="Obruca S."/>
            <person name="Sedlar K."/>
        </authorList>
    </citation>
    <scope>NUCLEOTIDE SEQUENCE [LARGE SCALE GENOMIC DNA]</scope>
    <source>
        <strain evidence="1 4">CCM 8960</strain>
    </source>
</reference>
<evidence type="ECO:0000313" key="3">
    <source>
        <dbReference type="Proteomes" id="UP000198956"/>
    </source>
</evidence>
<dbReference type="GeneID" id="97141615"/>
<evidence type="ECO:0000313" key="1">
    <source>
        <dbReference type="EMBL" id="QYY41206.1"/>
    </source>
</evidence>
<organism evidence="2 3">
    <name type="scientific">Aneurinibacillus thermoaerophilus</name>
    <dbReference type="NCBI Taxonomy" id="143495"/>
    <lineage>
        <taxon>Bacteria</taxon>
        <taxon>Bacillati</taxon>
        <taxon>Bacillota</taxon>
        <taxon>Bacilli</taxon>
        <taxon>Bacillales</taxon>
        <taxon>Paenibacillaceae</taxon>
        <taxon>Aneurinibacillus group</taxon>
        <taxon>Aneurinibacillus</taxon>
    </lineage>
</organism>